<name>Q38FJ7_TRYB2</name>
<reference evidence="1 2" key="1">
    <citation type="journal article" date="2005" name="Science">
        <title>Comparative genomics of trypanosomatid parasitic protozoa.</title>
        <authorList>
            <person name="El-Sayed N.M."/>
            <person name="Myler P.J."/>
            <person name="Blandin G."/>
            <person name="Berriman M."/>
            <person name="Crabtree J."/>
            <person name="Aggarwal G."/>
            <person name="Caler E."/>
            <person name="Renauld H."/>
            <person name="Worthey E.A."/>
            <person name="Hertz-Fowler C."/>
            <person name="Ghedin E."/>
            <person name="Peacock C."/>
            <person name="Bartholomeu D.C."/>
            <person name="Haas B.J."/>
            <person name="Tran A.N."/>
            <person name="Wortman J.R."/>
            <person name="Alsmark U.C."/>
            <person name="Angiuoli S."/>
            <person name="Anupama A."/>
            <person name="Badger J."/>
            <person name="Bringaud F."/>
            <person name="Cadag E."/>
            <person name="Carlton J.M."/>
            <person name="Cerqueira G.C."/>
            <person name="Creasy T."/>
            <person name="Delcher A.L."/>
            <person name="Djikeng A."/>
            <person name="Embley T.M."/>
            <person name="Hauser C."/>
            <person name="Ivens A.C."/>
            <person name="Kummerfeld S.K."/>
            <person name="Pereira-Leal J.B."/>
            <person name="Nilsson D."/>
            <person name="Peterson J."/>
            <person name="Salzberg S.L."/>
            <person name="Shallom J."/>
            <person name="Silva J.C."/>
            <person name="Sundaram J."/>
            <person name="Westenberger S."/>
            <person name="White O."/>
            <person name="Melville S.E."/>
            <person name="Donelson J.E."/>
            <person name="Andersson B."/>
            <person name="Stuart K.D."/>
            <person name="Hall N."/>
        </authorList>
    </citation>
    <scope>NUCLEOTIDE SEQUENCE [LARGE SCALE GENOMIC DNA]</scope>
    <source>
        <strain evidence="1 2">927/4 GUTat10.1</strain>
    </source>
</reference>
<dbReference type="RefSeq" id="XP_803634.1">
    <property type="nucleotide sequence ID" value="XM_798541.1"/>
</dbReference>
<organism evidence="1 2">
    <name type="scientific">Trypanosoma brucei brucei (strain 927/4 GUTat10.1)</name>
    <dbReference type="NCBI Taxonomy" id="185431"/>
    <lineage>
        <taxon>Eukaryota</taxon>
        <taxon>Discoba</taxon>
        <taxon>Euglenozoa</taxon>
        <taxon>Kinetoplastea</taxon>
        <taxon>Metakinetoplastina</taxon>
        <taxon>Trypanosomatida</taxon>
        <taxon>Trypanosomatidae</taxon>
        <taxon>Trypanosoma</taxon>
    </lineage>
</organism>
<sequence>MTLWFEPHLTKTAHPFVQHISVFTIFLSIHAPFMEARAKEECPPTTNLSISHDQQNKCDVSAATISCEVKKFEEFIKITACEAADLRTFPYMAKVKVGALNQTRY</sequence>
<keyword evidence="2" id="KW-1185">Reference proteome</keyword>
<dbReference type="PaxDb" id="5691-EAN76423"/>
<protein>
    <submittedName>
        <fullName evidence="1">Uncharacterized protein</fullName>
    </submittedName>
</protein>
<dbReference type="AlphaFoldDB" id="Q38FJ7"/>
<accession>Q38FJ7</accession>
<gene>
    <name evidence="1" type="ORF">Tb09.160.1960</name>
</gene>
<dbReference type="EMBL" id="CM000207">
    <property type="protein sequence ID" value="EAN76423.1"/>
    <property type="molecule type" value="Genomic_DNA"/>
</dbReference>
<dbReference type="KEGG" id="tbr:Tb09.160.1960"/>
<dbReference type="GeneID" id="3660028"/>
<evidence type="ECO:0000313" key="1">
    <source>
        <dbReference type="EMBL" id="EAN76423.1"/>
    </source>
</evidence>
<dbReference type="Proteomes" id="UP000008524">
    <property type="component" value="Chromosome 9"/>
</dbReference>
<proteinExistence type="predicted"/>
<evidence type="ECO:0000313" key="2">
    <source>
        <dbReference type="Proteomes" id="UP000008524"/>
    </source>
</evidence>
<dbReference type="InParanoid" id="Q38FJ7"/>
<reference evidence="1 2" key="2">
    <citation type="journal article" date="2005" name="Science">
        <title>The genome of the African trypanosome Trypanosoma brucei.</title>
        <authorList>
            <person name="Berriman M."/>
            <person name="Ghedin E."/>
            <person name="Hertz-Fowler C."/>
            <person name="Blandin G."/>
            <person name="Renauld H."/>
            <person name="Bartholomeu D.C."/>
            <person name="Lennard N.J."/>
            <person name="Caler E."/>
            <person name="Hamlin N.E."/>
            <person name="Haas B."/>
            <person name="Bohme U."/>
            <person name="Hannick L."/>
            <person name="Aslett M.A."/>
            <person name="Shallom J."/>
            <person name="Marcello L."/>
            <person name="Hou L."/>
            <person name="Wickstead B."/>
            <person name="Alsmark U.C."/>
            <person name="Arrowsmith C."/>
            <person name="Atkin R.J."/>
            <person name="Barron A.J."/>
            <person name="Bringaud F."/>
            <person name="Brooks K."/>
            <person name="Carrington M."/>
            <person name="Cherevach I."/>
            <person name="Chillingworth T.J."/>
            <person name="Churcher C."/>
            <person name="Clark L.N."/>
            <person name="Corton C.H."/>
            <person name="Cronin A."/>
            <person name="Davies R.M."/>
            <person name="Doggett J."/>
            <person name="Djikeng A."/>
            <person name="Feldblyum T."/>
            <person name="Field M.C."/>
            <person name="Fraser A."/>
            <person name="Goodhead I."/>
            <person name="Hance Z."/>
            <person name="Harper D."/>
            <person name="Harris B.R."/>
            <person name="Hauser H."/>
            <person name="Hostetler J."/>
            <person name="Ivens A."/>
            <person name="Jagels K."/>
            <person name="Johnson D."/>
            <person name="Johnson J."/>
            <person name="Jones K."/>
            <person name="Kerhornou A.X."/>
            <person name="Koo H."/>
            <person name="Larke N."/>
            <person name="Landfear S."/>
            <person name="Larkin C."/>
            <person name="Leech V."/>
            <person name="Line A."/>
            <person name="Lord A."/>
            <person name="Macleod A."/>
            <person name="Mooney P.J."/>
            <person name="Moule S."/>
            <person name="Martin D.M."/>
            <person name="Morgan G.W."/>
            <person name="Mungall K."/>
            <person name="Norbertczak H."/>
            <person name="Ormond D."/>
            <person name="Pai G."/>
            <person name="Peacock C.S."/>
            <person name="Peterson J."/>
            <person name="Quail M.A."/>
            <person name="Rabbinowitsch E."/>
            <person name="Rajandream M.A."/>
            <person name="Reitter C."/>
            <person name="Salzberg S.L."/>
            <person name="Sanders M."/>
            <person name="Schobel S."/>
            <person name="Sharp S."/>
            <person name="Simmonds M."/>
            <person name="Simpson A.J."/>
            <person name="Tallon L."/>
            <person name="Turner C.M."/>
            <person name="Tait A."/>
            <person name="Tivey A.R."/>
            <person name="Van Aken S."/>
            <person name="Walker D."/>
            <person name="Wanless D."/>
            <person name="Wang S."/>
            <person name="White B."/>
            <person name="White O."/>
            <person name="Whitehead S."/>
            <person name="Woodward J."/>
            <person name="Wortman J."/>
            <person name="Adams M.D."/>
            <person name="Embley T.M."/>
            <person name="Gull K."/>
            <person name="Ullu E."/>
            <person name="Barry J.D."/>
            <person name="Fairlamb A.H."/>
            <person name="Opperdoes F."/>
            <person name="Barrell B.G."/>
            <person name="Donelson J.E."/>
            <person name="Hall N."/>
            <person name="Fraser C.M."/>
            <person name="Melville S.E."/>
            <person name="El-Sayed N.M."/>
        </authorList>
    </citation>
    <scope>NUCLEOTIDE SEQUENCE [LARGE SCALE GENOMIC DNA]</scope>
    <source>
        <strain evidence="1 2">927/4 GUTat10.1</strain>
    </source>
</reference>